<dbReference type="EMBL" id="CP003470">
    <property type="protein sequence ID" value="AGG87298.1"/>
    <property type="molecule type" value="Genomic_DNA"/>
</dbReference>
<dbReference type="RefSeq" id="WP_015446433.1">
    <property type="nucleotide sequence ID" value="NC_020541.1"/>
</dbReference>
<dbReference type="Pfam" id="PF03544">
    <property type="entry name" value="TonB_C"/>
    <property type="match status" value="1"/>
</dbReference>
<dbReference type="Proteomes" id="UP000011859">
    <property type="component" value="Chromosome"/>
</dbReference>
<dbReference type="Gene3D" id="3.30.1150.10">
    <property type="match status" value="2"/>
</dbReference>
<accession>M4NCY3</accession>
<name>M4NCY3_9GAMM</name>
<feature type="domain" description="TonB C-terminal" evidence="2">
    <location>
        <begin position="116"/>
        <end position="195"/>
    </location>
</feature>
<dbReference type="GO" id="GO:0055085">
    <property type="term" value="P:transmembrane transport"/>
    <property type="evidence" value="ECO:0007669"/>
    <property type="project" value="InterPro"/>
</dbReference>
<evidence type="ECO:0000256" key="1">
    <source>
        <dbReference type="SAM" id="SignalP"/>
    </source>
</evidence>
<dbReference type="HOGENOM" id="CLU_1022616_0_0_6"/>
<evidence type="ECO:0000313" key="4">
    <source>
        <dbReference type="Proteomes" id="UP000011859"/>
    </source>
</evidence>
<gene>
    <name evidence="3" type="ORF">R2APBS1_0117</name>
</gene>
<feature type="signal peptide" evidence="1">
    <location>
        <begin position="1"/>
        <end position="21"/>
    </location>
</feature>
<keyword evidence="4" id="KW-1185">Reference proteome</keyword>
<organism evidence="3 4">
    <name type="scientific">Rhodanobacter denitrificans</name>
    <dbReference type="NCBI Taxonomy" id="666685"/>
    <lineage>
        <taxon>Bacteria</taxon>
        <taxon>Pseudomonadati</taxon>
        <taxon>Pseudomonadota</taxon>
        <taxon>Gammaproteobacteria</taxon>
        <taxon>Lysobacterales</taxon>
        <taxon>Rhodanobacteraceae</taxon>
        <taxon>Rhodanobacter</taxon>
    </lineage>
</organism>
<feature type="chain" id="PRO_5004056098" evidence="1">
    <location>
        <begin position="22"/>
        <end position="254"/>
    </location>
</feature>
<keyword evidence="1" id="KW-0732">Signal</keyword>
<evidence type="ECO:0000313" key="3">
    <source>
        <dbReference type="EMBL" id="AGG87298.1"/>
    </source>
</evidence>
<dbReference type="STRING" id="666685.R2APBS1_0117"/>
<sequence length="254" mass="27702" precursor="true">MKKVMLRTAMLLLICALSAHAAERREQTFVVGADVNAQGEVTQTQPEAGVSKPIAAALDLALKHWQFVPAQKDGIAVPAHTFIETELEAIPDGNGRYSLRISYIRHGPTWDRHLPPAYPTDAVRNHESGVIVVTGDLHQDGKIVITDIRGVLEGGGGLLLKKAAKDWFLHHNVVPETMEGRPVAARISTYITFRLGDMAGAQAMRTGKAPYSAKEKELLLQAGFKDIDIETKLPSPQISSVLLARTINPIVMHL</sequence>
<protein>
    <submittedName>
        <fullName evidence="3">Gram-negative bacterial tonB protein</fullName>
    </submittedName>
</protein>
<dbReference type="KEGG" id="rhd:R2APBS1_0117"/>
<dbReference type="InterPro" id="IPR037682">
    <property type="entry name" value="TonB_C"/>
</dbReference>
<dbReference type="SUPFAM" id="SSF74653">
    <property type="entry name" value="TolA/TonB C-terminal domain"/>
    <property type="match status" value="1"/>
</dbReference>
<proteinExistence type="predicted"/>
<reference evidence="3 4" key="1">
    <citation type="submission" date="2012-04" db="EMBL/GenBank/DDBJ databases">
        <title>Complete genome of Rhodanobacter sp. 2APBS1.</title>
        <authorList>
            <consortium name="US DOE Joint Genome Institute"/>
            <person name="Huntemann M."/>
            <person name="Wei C.-L."/>
            <person name="Han J."/>
            <person name="Detter J.C."/>
            <person name="Han C."/>
            <person name="Tapia R."/>
            <person name="Munk A.C.C."/>
            <person name="Chen A."/>
            <person name="Krypides N."/>
            <person name="Mavromatis K."/>
            <person name="Markowitz V."/>
            <person name="Szeto E."/>
            <person name="Ivanova N."/>
            <person name="Mikhailova N."/>
            <person name="Ovchinnikova G."/>
            <person name="Pagani I."/>
            <person name="Pati A."/>
            <person name="Goodwin L."/>
            <person name="Peters L."/>
            <person name="Pitluck S."/>
            <person name="Woyke T."/>
            <person name="Prakash O."/>
            <person name="Elkins J."/>
            <person name="Brown S."/>
            <person name="Palumbo A."/>
            <person name="Hemme C."/>
            <person name="Zhou J."/>
            <person name="Watson D."/>
            <person name="Jardine P."/>
            <person name="Kostka J."/>
            <person name="Green S."/>
        </authorList>
    </citation>
    <scope>NUCLEOTIDE SEQUENCE [LARGE SCALE GENOMIC DNA]</scope>
    <source>
        <strain evidence="3 4">2APBS1</strain>
    </source>
</reference>
<evidence type="ECO:0000259" key="2">
    <source>
        <dbReference type="Pfam" id="PF03544"/>
    </source>
</evidence>
<dbReference type="OrthoDB" id="5957594at2"/>
<dbReference type="AlphaFoldDB" id="M4NCY3"/>